<dbReference type="InterPro" id="IPR010744">
    <property type="entry name" value="Phage_CI_N"/>
</dbReference>
<name>A0ABT9G1M9_LEPDI</name>
<comment type="caution">
    <text evidence="2">The sequence shown here is derived from an EMBL/GenBank/DDBJ whole genome shotgun (WGS) entry which is preliminary data.</text>
</comment>
<dbReference type="RefSeq" id="WP_305748927.1">
    <property type="nucleotide sequence ID" value="NZ_JAUZEE010000003.1"/>
</dbReference>
<accession>A0ABT9G1M9</accession>
<sequence>MNQTKFADAIGVSPQHVTNWKKRGMPADWHVAVAHALGRSVDELLGNATSNTETEARRANVLPRPITPTDIVTTLADLLDSLPEASRAEAEGRLLTLARAPDSQRARQALTELLEAAPAPASDAASSAGNRRVA</sequence>
<dbReference type="Pfam" id="PF07022">
    <property type="entry name" value="Phage_CI_repr"/>
    <property type="match status" value="1"/>
</dbReference>
<reference evidence="2 3" key="1">
    <citation type="submission" date="2023-08" db="EMBL/GenBank/DDBJ databases">
        <authorList>
            <person name="Roldan D.M."/>
            <person name="Menes R.J."/>
        </authorList>
    </citation>
    <scope>NUCLEOTIDE SEQUENCE [LARGE SCALE GENOMIC DNA]</scope>
    <source>
        <strain evidence="2 3">CCM 2812</strain>
    </source>
</reference>
<dbReference type="InterPro" id="IPR010982">
    <property type="entry name" value="Lambda_DNA-bd_dom_sf"/>
</dbReference>
<gene>
    <name evidence="2" type="ORF">Q8X39_06925</name>
</gene>
<protein>
    <submittedName>
        <fullName evidence="2">Helix-turn-helix domain-containing protein</fullName>
    </submittedName>
</protein>
<evidence type="ECO:0000313" key="2">
    <source>
        <dbReference type="EMBL" id="MDP4300366.1"/>
    </source>
</evidence>
<proteinExistence type="predicted"/>
<dbReference type="Gene3D" id="1.10.260.40">
    <property type="entry name" value="lambda repressor-like DNA-binding domains"/>
    <property type="match status" value="1"/>
</dbReference>
<evidence type="ECO:0000313" key="3">
    <source>
        <dbReference type="Proteomes" id="UP001235760"/>
    </source>
</evidence>
<dbReference type="SUPFAM" id="SSF47413">
    <property type="entry name" value="lambda repressor-like DNA-binding domains"/>
    <property type="match status" value="1"/>
</dbReference>
<evidence type="ECO:0000259" key="1">
    <source>
        <dbReference type="Pfam" id="PF07022"/>
    </source>
</evidence>
<dbReference type="Proteomes" id="UP001235760">
    <property type="component" value="Unassembled WGS sequence"/>
</dbReference>
<dbReference type="EMBL" id="JAUZEE010000003">
    <property type="protein sequence ID" value="MDP4300366.1"/>
    <property type="molecule type" value="Genomic_DNA"/>
</dbReference>
<feature type="domain" description="Bacteriophage CI repressor N-terminal" evidence="1">
    <location>
        <begin position="3"/>
        <end position="46"/>
    </location>
</feature>
<keyword evidence="3" id="KW-1185">Reference proteome</keyword>
<organism evidence="2 3">
    <name type="scientific">Leptothrix discophora</name>
    <dbReference type="NCBI Taxonomy" id="89"/>
    <lineage>
        <taxon>Bacteria</taxon>
        <taxon>Pseudomonadati</taxon>
        <taxon>Pseudomonadota</taxon>
        <taxon>Betaproteobacteria</taxon>
        <taxon>Burkholderiales</taxon>
        <taxon>Sphaerotilaceae</taxon>
        <taxon>Leptothrix</taxon>
    </lineage>
</organism>